<dbReference type="EMBL" id="KB310167">
    <property type="protein sequence ID" value="ELT92310.1"/>
    <property type="molecule type" value="Genomic_DNA"/>
</dbReference>
<organism evidence="2">
    <name type="scientific">Capitella teleta</name>
    <name type="common">Polychaete worm</name>
    <dbReference type="NCBI Taxonomy" id="283909"/>
    <lineage>
        <taxon>Eukaryota</taxon>
        <taxon>Metazoa</taxon>
        <taxon>Spiralia</taxon>
        <taxon>Lophotrochozoa</taxon>
        <taxon>Annelida</taxon>
        <taxon>Polychaeta</taxon>
        <taxon>Sedentaria</taxon>
        <taxon>Scolecida</taxon>
        <taxon>Capitellidae</taxon>
        <taxon>Capitella</taxon>
    </lineage>
</organism>
<dbReference type="HOGENOM" id="CLU_827873_0_0_1"/>
<dbReference type="OrthoDB" id="1357022at2759"/>
<reference evidence="4" key="1">
    <citation type="submission" date="2012-12" db="EMBL/GenBank/DDBJ databases">
        <authorList>
            <person name="Hellsten U."/>
            <person name="Grimwood J."/>
            <person name="Chapman J.A."/>
            <person name="Shapiro H."/>
            <person name="Aerts A."/>
            <person name="Otillar R.P."/>
            <person name="Terry A.Y."/>
            <person name="Boore J.L."/>
            <person name="Simakov O."/>
            <person name="Marletaz F."/>
            <person name="Cho S.-J."/>
            <person name="Edsinger-Gonzales E."/>
            <person name="Havlak P."/>
            <person name="Kuo D.-H."/>
            <person name="Larsson T."/>
            <person name="Lv J."/>
            <person name="Arendt D."/>
            <person name="Savage R."/>
            <person name="Osoegawa K."/>
            <person name="de Jong P."/>
            <person name="Lindberg D.R."/>
            <person name="Seaver E.C."/>
            <person name="Weisblat D.A."/>
            <person name="Putnam N.H."/>
            <person name="Grigoriev I.V."/>
            <person name="Rokhsar D.S."/>
        </authorList>
    </citation>
    <scope>NUCLEOTIDE SEQUENCE</scope>
    <source>
        <strain evidence="4">I ESC-2004</strain>
    </source>
</reference>
<dbReference type="PROSITE" id="PS50209">
    <property type="entry name" value="CARD"/>
    <property type="match status" value="1"/>
</dbReference>
<dbReference type="CDD" id="cd01671">
    <property type="entry name" value="CARD"/>
    <property type="match status" value="1"/>
</dbReference>
<dbReference type="SUPFAM" id="SSF47986">
    <property type="entry name" value="DEATH domain"/>
    <property type="match status" value="1"/>
</dbReference>
<evidence type="ECO:0000259" key="1">
    <source>
        <dbReference type="PROSITE" id="PS50209"/>
    </source>
</evidence>
<dbReference type="Gene3D" id="1.10.533.10">
    <property type="entry name" value="Death Domain, Fas"/>
    <property type="match status" value="1"/>
</dbReference>
<dbReference type="EnsemblMetazoa" id="CapteT192366">
    <property type="protein sequence ID" value="CapteP192366"/>
    <property type="gene ID" value="CapteG192366"/>
</dbReference>
<name>R7TML7_CAPTE</name>
<dbReference type="SMART" id="SM00114">
    <property type="entry name" value="CARD"/>
    <property type="match status" value="1"/>
</dbReference>
<evidence type="ECO:0000313" key="2">
    <source>
        <dbReference type="EMBL" id="ELT92310.1"/>
    </source>
</evidence>
<dbReference type="InterPro" id="IPR037939">
    <property type="entry name" value="CRADD"/>
</dbReference>
<dbReference type="PANTHER" id="PTHR15034">
    <property type="entry name" value="DEATH DOMAIN-CONTAINING PROTEIN CRADD"/>
    <property type="match status" value="1"/>
</dbReference>
<dbReference type="EMBL" id="AMQN01030549">
    <property type="status" value="NOT_ANNOTATED_CDS"/>
    <property type="molecule type" value="Genomic_DNA"/>
</dbReference>
<dbReference type="AlphaFoldDB" id="R7TML7"/>
<dbReference type="EMBL" id="AMQN01030548">
    <property type="status" value="NOT_ANNOTATED_CDS"/>
    <property type="molecule type" value="Genomic_DNA"/>
</dbReference>
<reference evidence="2 4" key="2">
    <citation type="journal article" date="2013" name="Nature">
        <title>Insights into bilaterian evolution from three spiralian genomes.</title>
        <authorList>
            <person name="Simakov O."/>
            <person name="Marletaz F."/>
            <person name="Cho S.J."/>
            <person name="Edsinger-Gonzales E."/>
            <person name="Havlak P."/>
            <person name="Hellsten U."/>
            <person name="Kuo D.H."/>
            <person name="Larsson T."/>
            <person name="Lv J."/>
            <person name="Arendt D."/>
            <person name="Savage R."/>
            <person name="Osoegawa K."/>
            <person name="de Jong P."/>
            <person name="Grimwood J."/>
            <person name="Chapman J.A."/>
            <person name="Shapiro H."/>
            <person name="Aerts A."/>
            <person name="Otillar R.P."/>
            <person name="Terry A.Y."/>
            <person name="Boore J.L."/>
            <person name="Grigoriev I.V."/>
            <person name="Lindberg D.R."/>
            <person name="Seaver E.C."/>
            <person name="Weisblat D.A."/>
            <person name="Putnam N.H."/>
            <person name="Rokhsar D.S."/>
        </authorList>
    </citation>
    <scope>NUCLEOTIDE SEQUENCE</scope>
    <source>
        <strain evidence="2 4">I ESC-2004</strain>
    </source>
</reference>
<keyword evidence="4" id="KW-1185">Reference proteome</keyword>
<dbReference type="InterPro" id="IPR011029">
    <property type="entry name" value="DEATH-like_dom_sf"/>
</dbReference>
<evidence type="ECO:0000313" key="4">
    <source>
        <dbReference type="Proteomes" id="UP000014760"/>
    </source>
</evidence>
<dbReference type="Pfam" id="PF00619">
    <property type="entry name" value="CARD"/>
    <property type="match status" value="1"/>
</dbReference>
<reference evidence="3" key="3">
    <citation type="submission" date="2015-06" db="UniProtKB">
        <authorList>
            <consortium name="EnsemblMetazoa"/>
        </authorList>
    </citation>
    <scope>IDENTIFICATION</scope>
</reference>
<accession>R7TML7</accession>
<feature type="domain" description="CARD" evidence="1">
    <location>
        <begin position="231"/>
        <end position="325"/>
    </location>
</feature>
<dbReference type="PANTHER" id="PTHR15034:SF5">
    <property type="entry name" value="DEATH DOMAIN-CONTAINING PROTEIN CRADD"/>
    <property type="match status" value="1"/>
</dbReference>
<feature type="non-terminal residue" evidence="2">
    <location>
        <position position="336"/>
    </location>
</feature>
<dbReference type="InterPro" id="IPR001315">
    <property type="entry name" value="CARD"/>
</dbReference>
<dbReference type="GO" id="GO:0042981">
    <property type="term" value="P:regulation of apoptotic process"/>
    <property type="evidence" value="ECO:0007669"/>
    <property type="project" value="InterPro"/>
</dbReference>
<evidence type="ECO:0000313" key="3">
    <source>
        <dbReference type="EnsemblMetazoa" id="CapteP192366"/>
    </source>
</evidence>
<dbReference type="Proteomes" id="UP000014760">
    <property type="component" value="Unassembled WGS sequence"/>
</dbReference>
<sequence length="336" mass="38694">MADWQNRLTDHFERQEARTALLDEADKVSPCDGQDPGSVKQFLRELELLALEHRVLVFDKRARGSMLRTGMRWIQGHQDNPDWMAFKTHLLNSFVSADANNARRIDLQRCTRQPGESLLSYNRRFCELAEDAYPGGRNAEQVELLVRLYATGLKNRTLAEKIITPGKPNTLEQAQQRVAATEQKADNMVWLGYEAMEVDAFAASRPQQQRQEHTDVEKEVQILKTHVEFKMDDRHKECLVKNRVFMCSEISLSTGLFANLTESCVITDEHVEKLQNIKRNDTTKAAVLYFLTELLPKRGPEAFDLFLKALCESKQKHVDDHLKRWLGDDCSEDAFE</sequence>
<gene>
    <name evidence="2" type="ORF">CAPTEDRAFT_192366</name>
</gene>
<dbReference type="STRING" id="283909.R7TML7"/>
<dbReference type="GO" id="GO:0070513">
    <property type="term" value="F:death domain binding"/>
    <property type="evidence" value="ECO:0007669"/>
    <property type="project" value="InterPro"/>
</dbReference>
<proteinExistence type="predicted"/>
<protein>
    <recommendedName>
        <fullName evidence="1">CARD domain-containing protein</fullName>
    </recommendedName>
</protein>
<dbReference type="GO" id="GO:0002020">
    <property type="term" value="F:protease binding"/>
    <property type="evidence" value="ECO:0007669"/>
    <property type="project" value="InterPro"/>
</dbReference>